<dbReference type="EMBL" id="CP023344">
    <property type="protein sequence ID" value="ATC64353.1"/>
    <property type="molecule type" value="Genomic_DNA"/>
</dbReference>
<dbReference type="InterPro" id="IPR029058">
    <property type="entry name" value="AB_hydrolase_fold"/>
</dbReference>
<dbReference type="Gene3D" id="3.40.50.1820">
    <property type="entry name" value="alpha/beta hydrolase"/>
    <property type="match status" value="1"/>
</dbReference>
<dbReference type="KEGG" id="vbh:CMV30_10525"/>
<evidence type="ECO:0008006" key="4">
    <source>
        <dbReference type="Google" id="ProtNLM"/>
    </source>
</evidence>
<evidence type="ECO:0000313" key="3">
    <source>
        <dbReference type="Proteomes" id="UP000217265"/>
    </source>
</evidence>
<evidence type="ECO:0000256" key="1">
    <source>
        <dbReference type="SAM" id="SignalP"/>
    </source>
</evidence>
<protein>
    <recommendedName>
        <fullName evidence="4">Alpha/beta hydrolase</fullName>
    </recommendedName>
</protein>
<organism evidence="2 3">
    <name type="scientific">Nibricoccus aquaticus</name>
    <dbReference type="NCBI Taxonomy" id="2576891"/>
    <lineage>
        <taxon>Bacteria</taxon>
        <taxon>Pseudomonadati</taxon>
        <taxon>Verrucomicrobiota</taxon>
        <taxon>Opitutia</taxon>
        <taxon>Opitutales</taxon>
        <taxon>Opitutaceae</taxon>
        <taxon>Nibricoccus</taxon>
    </lineage>
</organism>
<dbReference type="Proteomes" id="UP000217265">
    <property type="component" value="Chromosome"/>
</dbReference>
<sequence>MHFSVLRFFTLFVSALLIASAAPTANEPINWASLITGSDLKLAVLPAEKDASSAQPPPVVFYLQNLAAPRIGTDSDEAIIADLRHSGHLVVLIDYSKNSRACVPFINRDLGKLRDDLRAGKLLPSKSFDASRVYIVPSGHRLKRDLVFFHDDVRTLALDLIYPSGSAENPARRTGTVLEFSCDNKDRFGNTSLSICSDTLLDGFATEGFAVAMADHPVAAPYKGLDAMPSSAWKIKAAVRTLRAETAALGLSGKIIPVGFSRGSGMALMLLSTEGLAEFEGHGEHPGVSSAVQGAVILSGRFTYTDLRADDHMIPRYDKAWGTRETALDTWRRHGALEYLGTATSPVFLSINITESPDALHQMTVLRKRLAELGSDDTFMMDREPRGHKVPLDPAILAAMNNYLKRQLAVQ</sequence>
<feature type="signal peptide" evidence="1">
    <location>
        <begin position="1"/>
        <end position="21"/>
    </location>
</feature>
<reference evidence="2 3" key="1">
    <citation type="submission" date="2017-09" db="EMBL/GenBank/DDBJ databases">
        <title>Complete genome sequence of Verrucomicrobial strain HZ-65, isolated from freshwater.</title>
        <authorList>
            <person name="Choi A."/>
        </authorList>
    </citation>
    <scope>NUCLEOTIDE SEQUENCE [LARGE SCALE GENOMIC DNA]</scope>
    <source>
        <strain evidence="2 3">HZ-65</strain>
    </source>
</reference>
<proteinExistence type="predicted"/>
<keyword evidence="1" id="KW-0732">Signal</keyword>
<dbReference type="SUPFAM" id="SSF53474">
    <property type="entry name" value="alpha/beta-Hydrolases"/>
    <property type="match status" value="1"/>
</dbReference>
<name>A0A290Q7G7_9BACT</name>
<dbReference type="OrthoDB" id="1296155at2"/>
<keyword evidence="3" id="KW-1185">Reference proteome</keyword>
<feature type="chain" id="PRO_5012651523" description="Alpha/beta hydrolase" evidence="1">
    <location>
        <begin position="22"/>
        <end position="411"/>
    </location>
</feature>
<dbReference type="RefSeq" id="WP_096055985.1">
    <property type="nucleotide sequence ID" value="NZ_CP023344.1"/>
</dbReference>
<gene>
    <name evidence="2" type="ORF">CMV30_10525</name>
</gene>
<evidence type="ECO:0000313" key="2">
    <source>
        <dbReference type="EMBL" id="ATC64353.1"/>
    </source>
</evidence>
<accession>A0A290Q7G7</accession>
<dbReference type="AlphaFoldDB" id="A0A290Q7G7"/>